<dbReference type="InterPro" id="IPR003599">
    <property type="entry name" value="Ig_sub"/>
</dbReference>
<proteinExistence type="predicted"/>
<keyword evidence="5" id="KW-1185">Reference proteome</keyword>
<dbReference type="CDD" id="cd00098">
    <property type="entry name" value="IgC1"/>
    <property type="match status" value="1"/>
</dbReference>
<feature type="domain" description="Ig-like" evidence="4">
    <location>
        <begin position="132"/>
        <end position="224"/>
    </location>
</feature>
<dbReference type="Pfam" id="PF07686">
    <property type="entry name" value="V-set"/>
    <property type="match status" value="1"/>
</dbReference>
<dbReference type="InterPro" id="IPR013783">
    <property type="entry name" value="Ig-like_fold"/>
</dbReference>
<dbReference type="InterPro" id="IPR036179">
    <property type="entry name" value="Ig-like_dom_sf"/>
</dbReference>
<evidence type="ECO:0000256" key="1">
    <source>
        <dbReference type="ARBA" id="ARBA00023157"/>
    </source>
</evidence>
<evidence type="ECO:0000259" key="4">
    <source>
        <dbReference type="PROSITE" id="PS50835"/>
    </source>
</evidence>
<dbReference type="RefSeq" id="XP_031442378.1">
    <property type="nucleotide sequence ID" value="XM_031586518.1"/>
</dbReference>
<evidence type="ECO:0000313" key="5">
    <source>
        <dbReference type="Proteomes" id="UP000515152"/>
    </source>
</evidence>
<dbReference type="Proteomes" id="UP000515152">
    <property type="component" value="Chromosome 19"/>
</dbReference>
<protein>
    <submittedName>
        <fullName evidence="6">Uncharacterized protein LOC116225028 isoform X1</fullName>
    </submittedName>
</protein>
<name>A0A6P8GV43_CLUHA</name>
<sequence length="373" mass="42545">MDNNKFKNYKCMCIIFLCSAVKAYHASILIQQPHATEVIVGHSTTLKCFLTDSETSKRLNCYYVTWIRVQSMRRTMDVITSNKQYNEQTNSCDLTITTATLEDTGLYYCSGPEAKTFKGNGSKVTVVGNVNPSVELFSPSEFPDPNIPLICWAKGTVPSQVRIFWVVNGEEHIGWTESVWTKQNDLTTEFTQSRFWLSKSDWDTGEQCTCVVEAGGKNISKSIQRPGKDICLFLMYGVSGAALFMIMVSVTTVLVLLKGHRIKEIQEKNRRRLNTGKRGKYRTKKSSVTVSNVELRSLEGNMGDTVPKPIWNRSHRHRNHTCHVQYLHDKSVVKSLHIHFILKCYNALQMQGRPYIKNIFSVTVYKRGHNYVC</sequence>
<dbReference type="InterPro" id="IPR013106">
    <property type="entry name" value="Ig_V-set"/>
</dbReference>
<dbReference type="PANTHER" id="PTHR19971">
    <property type="entry name" value="SIGNAL-REGULATORY PROTEIN BETA"/>
    <property type="match status" value="1"/>
</dbReference>
<dbReference type="SUPFAM" id="SSF48726">
    <property type="entry name" value="Immunoglobulin"/>
    <property type="match status" value="2"/>
</dbReference>
<keyword evidence="3" id="KW-0812">Transmembrane</keyword>
<feature type="transmembrane region" description="Helical" evidence="3">
    <location>
        <begin position="233"/>
        <end position="257"/>
    </location>
</feature>
<feature type="domain" description="Ig-like" evidence="4">
    <location>
        <begin position="26"/>
        <end position="125"/>
    </location>
</feature>
<dbReference type="SMART" id="SM00409">
    <property type="entry name" value="IG"/>
    <property type="match status" value="1"/>
</dbReference>
<dbReference type="Pfam" id="PF07654">
    <property type="entry name" value="C1-set"/>
    <property type="match status" value="1"/>
</dbReference>
<evidence type="ECO:0000256" key="3">
    <source>
        <dbReference type="SAM" id="Phobius"/>
    </source>
</evidence>
<keyword evidence="1" id="KW-1015">Disulfide bond</keyword>
<dbReference type="InterPro" id="IPR003597">
    <property type="entry name" value="Ig_C1-set"/>
</dbReference>
<keyword evidence="3" id="KW-0472">Membrane</keyword>
<dbReference type="AlphaFoldDB" id="A0A6P8GV43"/>
<keyword evidence="3" id="KW-1133">Transmembrane helix</keyword>
<evidence type="ECO:0000313" key="6">
    <source>
        <dbReference type="RefSeq" id="XP_031442378.1"/>
    </source>
</evidence>
<accession>A0A6P8GV43</accession>
<gene>
    <name evidence="6" type="primary">LOC116225028</name>
</gene>
<keyword evidence="2" id="KW-0325">Glycoprotein</keyword>
<dbReference type="InterPro" id="IPR051755">
    <property type="entry name" value="Ig-like_CS_Receptor"/>
</dbReference>
<dbReference type="InterPro" id="IPR007110">
    <property type="entry name" value="Ig-like_dom"/>
</dbReference>
<evidence type="ECO:0000256" key="2">
    <source>
        <dbReference type="ARBA" id="ARBA00023180"/>
    </source>
</evidence>
<dbReference type="Gene3D" id="2.60.40.10">
    <property type="entry name" value="Immunoglobulins"/>
    <property type="match status" value="2"/>
</dbReference>
<reference evidence="6" key="1">
    <citation type="submission" date="2025-08" db="UniProtKB">
        <authorList>
            <consortium name="RefSeq"/>
        </authorList>
    </citation>
    <scope>IDENTIFICATION</scope>
</reference>
<dbReference type="PROSITE" id="PS50835">
    <property type="entry name" value="IG_LIKE"/>
    <property type="match status" value="2"/>
</dbReference>
<dbReference type="GeneID" id="116225028"/>
<dbReference type="KEGG" id="char:116225028"/>
<dbReference type="OrthoDB" id="6103117at2759"/>
<organism evidence="5 6">
    <name type="scientific">Clupea harengus</name>
    <name type="common">Atlantic herring</name>
    <dbReference type="NCBI Taxonomy" id="7950"/>
    <lineage>
        <taxon>Eukaryota</taxon>
        <taxon>Metazoa</taxon>
        <taxon>Chordata</taxon>
        <taxon>Craniata</taxon>
        <taxon>Vertebrata</taxon>
        <taxon>Euteleostomi</taxon>
        <taxon>Actinopterygii</taxon>
        <taxon>Neopterygii</taxon>
        <taxon>Teleostei</taxon>
        <taxon>Clupei</taxon>
        <taxon>Clupeiformes</taxon>
        <taxon>Clupeoidei</taxon>
        <taxon>Clupeidae</taxon>
        <taxon>Clupea</taxon>
    </lineage>
</organism>